<reference evidence="2 3" key="1">
    <citation type="submission" date="2013-02" db="EMBL/GenBank/DDBJ databases">
        <title>Draft genome sequence of Amycolatopsis vancoresmycina strain DSM 44592T.</title>
        <authorList>
            <person name="Kumar S."/>
            <person name="Kaur N."/>
            <person name="Kaur C."/>
            <person name="Raghava G.P.S."/>
            <person name="Mayilraj S."/>
        </authorList>
    </citation>
    <scope>NUCLEOTIDE SEQUENCE [LARGE SCALE GENOMIC DNA]</scope>
    <source>
        <strain evidence="2 3">DSM 44592</strain>
    </source>
</reference>
<evidence type="ECO:0000313" key="3">
    <source>
        <dbReference type="Proteomes" id="UP000014139"/>
    </source>
</evidence>
<name>R1FMU3_9PSEU</name>
<keyword evidence="3" id="KW-1185">Reference proteome</keyword>
<feature type="region of interest" description="Disordered" evidence="1">
    <location>
        <begin position="68"/>
        <end position="106"/>
    </location>
</feature>
<dbReference type="RefSeq" id="WP_004561302.1">
    <property type="nucleotide sequence ID" value="NZ_AOUO01000699.1"/>
</dbReference>
<comment type="caution">
    <text evidence="2">The sequence shown here is derived from an EMBL/GenBank/DDBJ whole genome shotgun (WGS) entry which is preliminary data.</text>
</comment>
<gene>
    <name evidence="2" type="ORF">H480_40600</name>
</gene>
<feature type="compositionally biased region" description="Polar residues" evidence="1">
    <location>
        <begin position="96"/>
        <end position="106"/>
    </location>
</feature>
<dbReference type="Proteomes" id="UP000014139">
    <property type="component" value="Unassembled WGS sequence"/>
</dbReference>
<dbReference type="EMBL" id="AOUO01000699">
    <property type="protein sequence ID" value="EOD60838.1"/>
    <property type="molecule type" value="Genomic_DNA"/>
</dbReference>
<dbReference type="Pfam" id="PF19760">
    <property type="entry name" value="DUF6247"/>
    <property type="match status" value="1"/>
</dbReference>
<dbReference type="eggNOG" id="ENOG5031UPF">
    <property type="taxonomic scope" value="Bacteria"/>
</dbReference>
<protein>
    <submittedName>
        <fullName evidence="2">Uncharacterized protein</fullName>
    </submittedName>
</protein>
<evidence type="ECO:0000256" key="1">
    <source>
        <dbReference type="SAM" id="MobiDB-lite"/>
    </source>
</evidence>
<dbReference type="InterPro" id="IPR046214">
    <property type="entry name" value="DUF6247"/>
</dbReference>
<proteinExistence type="predicted"/>
<dbReference type="AlphaFoldDB" id="R1FMU3"/>
<dbReference type="OrthoDB" id="3533046at2"/>
<dbReference type="PATRIC" id="fig|1292037.4.peg.7609"/>
<feature type="region of interest" description="Disordered" evidence="1">
    <location>
        <begin position="1"/>
        <end position="20"/>
    </location>
</feature>
<accession>R1FMU3</accession>
<organism evidence="2 3">
    <name type="scientific">Amycolatopsis vancoresmycina DSM 44592</name>
    <dbReference type="NCBI Taxonomy" id="1292037"/>
    <lineage>
        <taxon>Bacteria</taxon>
        <taxon>Bacillati</taxon>
        <taxon>Actinomycetota</taxon>
        <taxon>Actinomycetes</taxon>
        <taxon>Pseudonocardiales</taxon>
        <taxon>Pseudonocardiaceae</taxon>
        <taxon>Amycolatopsis</taxon>
    </lineage>
</organism>
<evidence type="ECO:0000313" key="2">
    <source>
        <dbReference type="EMBL" id="EOD60838.1"/>
    </source>
</evidence>
<sequence>MSTPASTDEPRYPSGTSPAAIRAALLPEDVPRFDRDYRHALDVAREALSLTDLVETLESWRRIARSTQADPVAHRRMVQSAEHAQRTGEPPAGTRPWNSLKSELGL</sequence>